<keyword evidence="3" id="KW-1185">Reference proteome</keyword>
<accession>A0ABR2RHF8</accession>
<dbReference type="EMBL" id="JBBPBN010000022">
    <property type="protein sequence ID" value="KAK9012360.1"/>
    <property type="molecule type" value="Genomic_DNA"/>
</dbReference>
<keyword evidence="1" id="KW-0175">Coiled coil</keyword>
<proteinExistence type="predicted"/>
<feature type="coiled-coil region" evidence="1">
    <location>
        <begin position="27"/>
        <end position="61"/>
    </location>
</feature>
<name>A0ABR2RHF8_9ROSI</name>
<dbReference type="Proteomes" id="UP001396334">
    <property type="component" value="Unassembled WGS sequence"/>
</dbReference>
<protein>
    <submittedName>
        <fullName evidence="2">Uncharacterized protein</fullName>
    </submittedName>
</protein>
<comment type="caution">
    <text evidence="2">The sequence shown here is derived from an EMBL/GenBank/DDBJ whole genome shotgun (WGS) entry which is preliminary data.</text>
</comment>
<feature type="coiled-coil region" evidence="1">
    <location>
        <begin position="111"/>
        <end position="160"/>
    </location>
</feature>
<evidence type="ECO:0000256" key="1">
    <source>
        <dbReference type="SAM" id="Coils"/>
    </source>
</evidence>
<reference evidence="2 3" key="1">
    <citation type="journal article" date="2024" name="G3 (Bethesda)">
        <title>Genome assembly of Hibiscus sabdariffa L. provides insights into metabolisms of medicinal natural products.</title>
        <authorList>
            <person name="Kim T."/>
        </authorList>
    </citation>
    <scope>NUCLEOTIDE SEQUENCE [LARGE SCALE GENOMIC DNA]</scope>
    <source>
        <strain evidence="2">TK-2024</strain>
        <tissue evidence="2">Old leaves</tissue>
    </source>
</reference>
<evidence type="ECO:0000313" key="3">
    <source>
        <dbReference type="Proteomes" id="UP001396334"/>
    </source>
</evidence>
<evidence type="ECO:0000313" key="2">
    <source>
        <dbReference type="EMBL" id="KAK9012360.1"/>
    </source>
</evidence>
<organism evidence="2 3">
    <name type="scientific">Hibiscus sabdariffa</name>
    <name type="common">roselle</name>
    <dbReference type="NCBI Taxonomy" id="183260"/>
    <lineage>
        <taxon>Eukaryota</taxon>
        <taxon>Viridiplantae</taxon>
        <taxon>Streptophyta</taxon>
        <taxon>Embryophyta</taxon>
        <taxon>Tracheophyta</taxon>
        <taxon>Spermatophyta</taxon>
        <taxon>Magnoliopsida</taxon>
        <taxon>eudicotyledons</taxon>
        <taxon>Gunneridae</taxon>
        <taxon>Pentapetalae</taxon>
        <taxon>rosids</taxon>
        <taxon>malvids</taxon>
        <taxon>Malvales</taxon>
        <taxon>Malvaceae</taxon>
        <taxon>Malvoideae</taxon>
        <taxon>Hibiscus</taxon>
    </lineage>
</organism>
<sequence>MRNVRVQDLSKAVEESGKNTNQLLGELHEKQKQELKTQEELECLKNALRKEKEDLMEVKSDRDRIRSLCEEKDAALQAALLEKNTMEVRLGKLSDLASENNAKGNKTVIVNQSLQKLQDELKLRNEELHKSEERAKRLTNEKVKILKKSYEQECNALKLQDIDRKNEQTAAILKMQGAQLAEFEALYTEEQVLRKR</sequence>
<gene>
    <name evidence="2" type="ORF">V6N11_040417</name>
</gene>